<name>A0A6A4MBS1_9ERIC</name>
<dbReference type="Proteomes" id="UP000428333">
    <property type="component" value="Linkage Group LG02"/>
</dbReference>
<keyword evidence="3" id="KW-1185">Reference proteome</keyword>
<dbReference type="PANTHER" id="PTHR35287:SF1">
    <property type="entry name" value="SI:ZFOS-911D5.4"/>
    <property type="match status" value="1"/>
</dbReference>
<gene>
    <name evidence="2" type="ORF">C3L33_03477</name>
</gene>
<organism evidence="2 3">
    <name type="scientific">Rhododendron williamsianum</name>
    <dbReference type="NCBI Taxonomy" id="262921"/>
    <lineage>
        <taxon>Eukaryota</taxon>
        <taxon>Viridiplantae</taxon>
        <taxon>Streptophyta</taxon>
        <taxon>Embryophyta</taxon>
        <taxon>Tracheophyta</taxon>
        <taxon>Spermatophyta</taxon>
        <taxon>Magnoliopsida</taxon>
        <taxon>eudicotyledons</taxon>
        <taxon>Gunneridae</taxon>
        <taxon>Pentapetalae</taxon>
        <taxon>asterids</taxon>
        <taxon>Ericales</taxon>
        <taxon>Ericaceae</taxon>
        <taxon>Ericoideae</taxon>
        <taxon>Rhodoreae</taxon>
        <taxon>Rhododendron</taxon>
    </lineage>
</organism>
<feature type="domain" description="NERD" evidence="1">
    <location>
        <begin position="49"/>
        <end position="102"/>
    </location>
</feature>
<feature type="non-terminal residue" evidence="2">
    <location>
        <position position="1"/>
    </location>
</feature>
<dbReference type="EMBL" id="QEFC01000329">
    <property type="protein sequence ID" value="KAE9464639.1"/>
    <property type="molecule type" value="Genomic_DNA"/>
</dbReference>
<comment type="caution">
    <text evidence="2">The sequence shown here is derived from an EMBL/GenBank/DDBJ whole genome shotgun (WGS) entry which is preliminary data.</text>
</comment>
<dbReference type="OrthoDB" id="1874403at2759"/>
<dbReference type="AlphaFoldDB" id="A0A6A4MBS1"/>
<dbReference type="Pfam" id="PF08378">
    <property type="entry name" value="NERD"/>
    <property type="match status" value="1"/>
</dbReference>
<protein>
    <recommendedName>
        <fullName evidence="1">NERD domain-containing protein</fullName>
    </recommendedName>
</protein>
<sequence>MWVEIICGLIIYQLFRRFFYDDDVLDVETTDSDYLFPSPLGTPLLEKLYGGKAYVGLRIPDADSGSRQTIDMVLVTKGEAVVISIQNLSGFVSIDGDGSWVSLGEVATKLIVVQIPENLASNLYIGPEREGIGMKCKSNLEKLRSVLLSWDGKCLFRLSIYVIWRKCSIGVELLSRLITMPSRLLCNCLGFLLHTAHSKLQVLYSPRDYRNDGASASDWNEATVRSSTEVVFQLQESTKVRKFKLSSISSMFLSA</sequence>
<dbReference type="InterPro" id="IPR011528">
    <property type="entry name" value="NERD"/>
</dbReference>
<evidence type="ECO:0000313" key="3">
    <source>
        <dbReference type="Proteomes" id="UP000428333"/>
    </source>
</evidence>
<evidence type="ECO:0000259" key="1">
    <source>
        <dbReference type="Pfam" id="PF08378"/>
    </source>
</evidence>
<proteinExistence type="predicted"/>
<dbReference type="PANTHER" id="PTHR35287">
    <property type="entry name" value="SI:ZFOS-911D5.4"/>
    <property type="match status" value="1"/>
</dbReference>
<evidence type="ECO:0000313" key="2">
    <source>
        <dbReference type="EMBL" id="KAE9464639.1"/>
    </source>
</evidence>
<reference evidence="2 3" key="1">
    <citation type="journal article" date="2019" name="Genome Biol. Evol.">
        <title>The Rhododendron genome and chromosomal organization provide insight into shared whole-genome duplications across the heath family (Ericaceae).</title>
        <authorList>
            <person name="Soza V.L."/>
            <person name="Lindsley D."/>
            <person name="Waalkes A."/>
            <person name="Ramage E."/>
            <person name="Patwardhan R.P."/>
            <person name="Burton J.N."/>
            <person name="Adey A."/>
            <person name="Kumar A."/>
            <person name="Qiu R."/>
            <person name="Shendure J."/>
            <person name="Hall B."/>
        </authorList>
    </citation>
    <scope>NUCLEOTIDE SEQUENCE [LARGE SCALE GENOMIC DNA]</scope>
    <source>
        <strain evidence="2">RSF 1966-606</strain>
    </source>
</reference>
<accession>A0A6A4MBS1</accession>